<organism evidence="4 5">
    <name type="scientific">Streptomyces indicus</name>
    <dbReference type="NCBI Taxonomy" id="417292"/>
    <lineage>
        <taxon>Bacteria</taxon>
        <taxon>Bacillati</taxon>
        <taxon>Actinomycetota</taxon>
        <taxon>Actinomycetes</taxon>
        <taxon>Kitasatosporales</taxon>
        <taxon>Streptomycetaceae</taxon>
        <taxon>Streptomyces</taxon>
    </lineage>
</organism>
<dbReference type="PANTHER" id="PTHR48106:SF18">
    <property type="entry name" value="QUINONE OXIDOREDUCTASE PIG3"/>
    <property type="match status" value="1"/>
</dbReference>
<dbReference type="InterPro" id="IPR036291">
    <property type="entry name" value="NAD(P)-bd_dom_sf"/>
</dbReference>
<protein>
    <submittedName>
        <fullName evidence="4">NADPH2:quinone reductase</fullName>
    </submittedName>
</protein>
<dbReference type="Gene3D" id="3.40.50.720">
    <property type="entry name" value="NAD(P)-binding Rossmann-like Domain"/>
    <property type="match status" value="1"/>
</dbReference>
<feature type="domain" description="Enoyl reductase (ER)" evidence="3">
    <location>
        <begin position="7"/>
        <end position="312"/>
    </location>
</feature>
<dbReference type="Proteomes" id="UP000199155">
    <property type="component" value="Unassembled WGS sequence"/>
</dbReference>
<evidence type="ECO:0000313" key="4">
    <source>
        <dbReference type="EMBL" id="SDK48649.1"/>
    </source>
</evidence>
<evidence type="ECO:0000256" key="2">
    <source>
        <dbReference type="ARBA" id="ARBA00023002"/>
    </source>
</evidence>
<keyword evidence="1" id="KW-0521">NADP</keyword>
<dbReference type="SMART" id="SM00829">
    <property type="entry name" value="PKS_ER"/>
    <property type="match status" value="1"/>
</dbReference>
<dbReference type="AlphaFoldDB" id="A0A1G9CAH4"/>
<sequence>MKAVVLGADDAFTLATVDEPRPGPGEVAIRVQYAGLQWGDVLVRNGHFPVPRPFVPGFEAAGRITAVGAGVDPDRVGEHVAVLTSGGAFAEVVVAPAPLAFPARGLDARTAAASGWAAPTAYDLIHTVTRVRSGESVLIHAALGGVGSLAAQFARAAGASRVIGTVADPDQAEYASRLGYDRLVSRHEFPASLGGDTFDVILDPIGGPTRLANVDHLAPHGRLAVYGNMATFEPVRIGTNDLLMSGQSVLTYNGSLLSRTHPERIADAAGKALRLLADGQAGIDISAEYELAELATGIERLAKGGTRGKGIVRIA</sequence>
<accession>A0A1G9CAH4</accession>
<dbReference type="PANTHER" id="PTHR48106">
    <property type="entry name" value="QUINONE OXIDOREDUCTASE PIG3-RELATED"/>
    <property type="match status" value="1"/>
</dbReference>
<dbReference type="EMBL" id="FNFF01000008">
    <property type="protein sequence ID" value="SDK48649.1"/>
    <property type="molecule type" value="Genomic_DNA"/>
</dbReference>
<keyword evidence="5" id="KW-1185">Reference proteome</keyword>
<dbReference type="InterPro" id="IPR013154">
    <property type="entry name" value="ADH-like_N"/>
</dbReference>
<dbReference type="InterPro" id="IPR020843">
    <property type="entry name" value="ER"/>
</dbReference>
<dbReference type="Pfam" id="PF00107">
    <property type="entry name" value="ADH_zinc_N"/>
    <property type="match status" value="1"/>
</dbReference>
<dbReference type="InterPro" id="IPR013149">
    <property type="entry name" value="ADH-like_C"/>
</dbReference>
<dbReference type="GO" id="GO:0016651">
    <property type="term" value="F:oxidoreductase activity, acting on NAD(P)H"/>
    <property type="evidence" value="ECO:0007669"/>
    <property type="project" value="TreeGrafter"/>
</dbReference>
<dbReference type="GO" id="GO:0070402">
    <property type="term" value="F:NADPH binding"/>
    <property type="evidence" value="ECO:0007669"/>
    <property type="project" value="TreeGrafter"/>
</dbReference>
<reference evidence="4 5" key="1">
    <citation type="submission" date="2016-10" db="EMBL/GenBank/DDBJ databases">
        <authorList>
            <person name="de Groot N.N."/>
        </authorList>
    </citation>
    <scope>NUCLEOTIDE SEQUENCE [LARGE SCALE GENOMIC DNA]</scope>
    <source>
        <strain evidence="4 5">CGMCC 4.5727</strain>
    </source>
</reference>
<dbReference type="InterPro" id="IPR011032">
    <property type="entry name" value="GroES-like_sf"/>
</dbReference>
<gene>
    <name evidence="4" type="ORF">SAMN05421806_10828</name>
</gene>
<dbReference type="Pfam" id="PF08240">
    <property type="entry name" value="ADH_N"/>
    <property type="match status" value="1"/>
</dbReference>
<dbReference type="SUPFAM" id="SSF51735">
    <property type="entry name" value="NAD(P)-binding Rossmann-fold domains"/>
    <property type="match status" value="1"/>
</dbReference>
<proteinExistence type="predicted"/>
<dbReference type="SUPFAM" id="SSF50129">
    <property type="entry name" value="GroES-like"/>
    <property type="match status" value="1"/>
</dbReference>
<dbReference type="OrthoDB" id="9805883at2"/>
<dbReference type="STRING" id="417292.SAMN05421806_10828"/>
<evidence type="ECO:0000259" key="3">
    <source>
        <dbReference type="SMART" id="SM00829"/>
    </source>
</evidence>
<name>A0A1G9CAH4_9ACTN</name>
<dbReference type="Gene3D" id="3.90.180.10">
    <property type="entry name" value="Medium-chain alcohol dehydrogenases, catalytic domain"/>
    <property type="match status" value="1"/>
</dbReference>
<evidence type="ECO:0000313" key="5">
    <source>
        <dbReference type="Proteomes" id="UP000199155"/>
    </source>
</evidence>
<keyword evidence="2" id="KW-0560">Oxidoreductase</keyword>
<evidence type="ECO:0000256" key="1">
    <source>
        <dbReference type="ARBA" id="ARBA00022857"/>
    </source>
</evidence>